<reference evidence="18" key="1">
    <citation type="journal article" date="2019" name="Int. J. Syst. Evol. Microbiol.">
        <title>The Global Catalogue of Microorganisms (GCM) 10K type strain sequencing project: providing services to taxonomists for standard genome sequencing and annotation.</title>
        <authorList>
            <consortium name="The Broad Institute Genomics Platform"/>
            <consortium name="The Broad Institute Genome Sequencing Center for Infectious Disease"/>
            <person name="Wu L."/>
            <person name="Ma J."/>
        </authorList>
    </citation>
    <scope>NUCLEOTIDE SEQUENCE [LARGE SCALE GENOMIC DNA]</scope>
    <source>
        <strain evidence="18">CGMCC 1.16306</strain>
    </source>
</reference>
<dbReference type="SUPFAM" id="SSF52540">
    <property type="entry name" value="P-loop containing nucleoside triphosphate hydrolases"/>
    <property type="match status" value="1"/>
</dbReference>
<dbReference type="InterPro" id="IPR014016">
    <property type="entry name" value="UvrD-like_ATP-bd"/>
</dbReference>
<evidence type="ECO:0000256" key="1">
    <source>
        <dbReference type="ARBA" id="ARBA00022722"/>
    </source>
</evidence>
<dbReference type="PANTHER" id="PTHR11070:SF67">
    <property type="entry name" value="DNA 3'-5' HELICASE"/>
    <property type="match status" value="1"/>
</dbReference>
<protein>
    <recommendedName>
        <fullName evidence="12">DNA 3'-5' helicase</fullName>
        <ecNumber evidence="12">5.6.2.4</ecNumber>
    </recommendedName>
</protein>
<evidence type="ECO:0000256" key="11">
    <source>
        <dbReference type="ARBA" id="ARBA00034617"/>
    </source>
</evidence>
<keyword evidence="1" id="KW-0540">Nuclease</keyword>
<name>A0ABW2MRU8_9FLAO</name>
<evidence type="ECO:0000256" key="13">
    <source>
        <dbReference type="ARBA" id="ARBA00048988"/>
    </source>
</evidence>
<keyword evidence="8" id="KW-0238">DNA-binding</keyword>
<feature type="binding site" evidence="14">
    <location>
        <begin position="13"/>
        <end position="20"/>
    </location>
    <ligand>
        <name>ATP</name>
        <dbReference type="ChEBI" id="CHEBI:30616"/>
    </ligand>
</feature>
<comment type="catalytic activity">
    <reaction evidence="13">
        <text>ATP + H2O = ADP + phosphate + H(+)</text>
        <dbReference type="Rhea" id="RHEA:13065"/>
        <dbReference type="ChEBI" id="CHEBI:15377"/>
        <dbReference type="ChEBI" id="CHEBI:15378"/>
        <dbReference type="ChEBI" id="CHEBI:30616"/>
        <dbReference type="ChEBI" id="CHEBI:43474"/>
        <dbReference type="ChEBI" id="CHEBI:456216"/>
        <dbReference type="EC" id="5.6.2.4"/>
    </reaction>
</comment>
<dbReference type="Proteomes" id="UP001596415">
    <property type="component" value="Unassembled WGS sequence"/>
</dbReference>
<evidence type="ECO:0000313" key="17">
    <source>
        <dbReference type="EMBL" id="MFC7356237.1"/>
    </source>
</evidence>
<dbReference type="Gene3D" id="3.90.320.10">
    <property type="match status" value="1"/>
</dbReference>
<keyword evidence="10" id="KW-0413">Isomerase</keyword>
<dbReference type="Gene3D" id="3.40.50.300">
    <property type="entry name" value="P-loop containing nucleotide triphosphate hydrolases"/>
    <property type="match status" value="4"/>
</dbReference>
<evidence type="ECO:0000256" key="3">
    <source>
        <dbReference type="ARBA" id="ARBA00022763"/>
    </source>
</evidence>
<dbReference type="EMBL" id="JBHTBN010000001">
    <property type="protein sequence ID" value="MFC7356237.1"/>
    <property type="molecule type" value="Genomic_DNA"/>
</dbReference>
<keyword evidence="4 14" id="KW-0378">Hydrolase</keyword>
<sequence length="1051" mass="120159">MLNTQVPFTIYNASAGSGKTYTLVKEYLKLILTPASEGAYKNLLAITFTNKAVAEMKQRIISNLVSFSETKSLHEPSQMLMALAEETNQDIPQIHEKSIRVLKHLLHHYASFSVDTIDRFNHQLIRTFARDLKLPTNFEVTLDTQQLLTEAVDSLLSKAGESPEITKVLLDFVLEKTDDERSWDIARDIVKASEILFNENEAPHVEKLKGKSLADFKAFSNALRKKIKALDAEISEKAKDVLSTIEFEGLERLHFSSGYFFDHFIKLKEGRTDINFKTKWITSIHEKPLYSGKVQKSTPEIASIIDTLTPNFILKVKETKEALLQKKLFTNALRNLVPLSVLNMVQKEVEVIKEEKNVLPIAEFNALINKEIKNQPAPFIYERLGERYRHFFIDEFQDTSQMQWENLIPLIDNALSQQTQEGETGSLLLVGDAKQSIYRWRGGLPEQFIDLYHENGPFTATIPSIENLPTNYRSFSEIVQFNNTFFSHIATYFGNAEHQELYQVGNNQHLNKKETGYVQIEFVETENRANKDDLYTQKVHQCVLEARANKFEYRDICILTRSKKDGVVLGQYLLENNIPVISQETLLLQSSATVCFLMNMITLSCFPENDEIKIKVLDFLYDFGTFSVEKHPFLDAGLKASDFSEFLTGYNILLDFKEITAVSIYEACEYVIRQCKLNENPDAFLFGFLDFVYDFELQPQTNKLLFLEHWEAKKDSASIAASEQLNAVQLMTIHKAKGLEFPVVIFPYANVNIYKEIEARTWFPLDESTFAFEEARIHYNKEVAEYGPVGEAMFTARQNTLELDAFNLLYVTLTRPVEQLYIIAEKPSKVSAESPKNFTDLFVSYLQSVSHYSEDSLVYSFGKQHEKQSVTASEILEKNTPTMLSSALEEHTISIVTAEASLWDTEASIAIEQGNLLHDTMAMIYTKEDATTVLSALKERSIVSQVSFEKLEETIHAIISHPELRALFETSEKIINERDIITEDGMLLRPDRLNIHDDNTVTILDYKTGDLNIRHADQINRYAIALEAMGFKVAKKVIVYAHSRELVINKV</sequence>
<evidence type="ECO:0000259" key="15">
    <source>
        <dbReference type="PROSITE" id="PS51198"/>
    </source>
</evidence>
<gene>
    <name evidence="17" type="ORF">ACFQO1_00945</name>
</gene>
<dbReference type="InterPro" id="IPR014017">
    <property type="entry name" value="DNA_helicase_UvrD-like_C"/>
</dbReference>
<dbReference type="GO" id="GO:0008854">
    <property type="term" value="F:exodeoxyribonuclease V activity"/>
    <property type="evidence" value="ECO:0007669"/>
    <property type="project" value="UniProtKB-EC"/>
</dbReference>
<keyword evidence="7 14" id="KW-0067">ATP-binding</keyword>
<organism evidence="17 18">
    <name type="scientific">Jejudonia soesokkakensis</name>
    <dbReference type="NCBI Taxonomy" id="1323432"/>
    <lineage>
        <taxon>Bacteria</taxon>
        <taxon>Pseudomonadati</taxon>
        <taxon>Bacteroidota</taxon>
        <taxon>Flavobacteriia</taxon>
        <taxon>Flavobacteriales</taxon>
        <taxon>Flavobacteriaceae</taxon>
        <taxon>Jejudonia</taxon>
    </lineage>
</organism>
<dbReference type="RefSeq" id="WP_380215786.1">
    <property type="nucleotide sequence ID" value="NZ_JBHTBN010000001.1"/>
</dbReference>
<dbReference type="Pfam" id="PF13361">
    <property type="entry name" value="UvrD_C"/>
    <property type="match status" value="2"/>
</dbReference>
<evidence type="ECO:0000256" key="6">
    <source>
        <dbReference type="ARBA" id="ARBA00022839"/>
    </source>
</evidence>
<dbReference type="PANTHER" id="PTHR11070">
    <property type="entry name" value="UVRD / RECB / PCRA DNA HELICASE FAMILY MEMBER"/>
    <property type="match status" value="1"/>
</dbReference>
<keyword evidence="18" id="KW-1185">Reference proteome</keyword>
<evidence type="ECO:0000256" key="7">
    <source>
        <dbReference type="ARBA" id="ARBA00022840"/>
    </source>
</evidence>
<accession>A0ABW2MRU8</accession>
<dbReference type="PROSITE" id="PS51198">
    <property type="entry name" value="UVRD_HELICASE_ATP_BIND"/>
    <property type="match status" value="1"/>
</dbReference>
<evidence type="ECO:0000256" key="8">
    <source>
        <dbReference type="ARBA" id="ARBA00023125"/>
    </source>
</evidence>
<keyword evidence="2 14" id="KW-0547">Nucleotide-binding</keyword>
<dbReference type="PROSITE" id="PS51217">
    <property type="entry name" value="UVRD_HELICASE_CTER"/>
    <property type="match status" value="1"/>
</dbReference>
<evidence type="ECO:0000256" key="2">
    <source>
        <dbReference type="ARBA" id="ARBA00022741"/>
    </source>
</evidence>
<keyword evidence="3" id="KW-0227">DNA damage</keyword>
<evidence type="ECO:0000256" key="14">
    <source>
        <dbReference type="PROSITE-ProRule" id="PRU00560"/>
    </source>
</evidence>
<evidence type="ECO:0000313" key="18">
    <source>
        <dbReference type="Proteomes" id="UP001596415"/>
    </source>
</evidence>
<evidence type="ECO:0000256" key="4">
    <source>
        <dbReference type="ARBA" id="ARBA00022801"/>
    </source>
</evidence>
<evidence type="ECO:0000256" key="10">
    <source>
        <dbReference type="ARBA" id="ARBA00023235"/>
    </source>
</evidence>
<keyword evidence="5 14" id="KW-0347">Helicase</keyword>
<evidence type="ECO:0000259" key="16">
    <source>
        <dbReference type="PROSITE" id="PS51217"/>
    </source>
</evidence>
<proteinExistence type="predicted"/>
<feature type="domain" description="UvrD-like helicase C-terminal" evidence="16">
    <location>
        <begin position="476"/>
        <end position="738"/>
    </location>
</feature>
<evidence type="ECO:0000256" key="12">
    <source>
        <dbReference type="ARBA" id="ARBA00034808"/>
    </source>
</evidence>
<dbReference type="Pfam" id="PF00580">
    <property type="entry name" value="UvrD-helicase"/>
    <property type="match status" value="1"/>
</dbReference>
<dbReference type="EC" id="5.6.2.4" evidence="12"/>
<comment type="caution">
    <text evidence="17">The sequence shown here is derived from an EMBL/GenBank/DDBJ whole genome shotgun (WGS) entry which is preliminary data.</text>
</comment>
<feature type="domain" description="UvrD-like helicase ATP-binding" evidence="15">
    <location>
        <begin position="1"/>
        <end position="475"/>
    </location>
</feature>
<dbReference type="InterPro" id="IPR000212">
    <property type="entry name" value="DNA_helicase_UvrD/REP"/>
</dbReference>
<dbReference type="InterPro" id="IPR011604">
    <property type="entry name" value="PDDEXK-like_dom_sf"/>
</dbReference>
<keyword evidence="9" id="KW-0234">DNA repair</keyword>
<comment type="catalytic activity">
    <reaction evidence="11">
        <text>Couples ATP hydrolysis with the unwinding of duplex DNA by translocating in the 3'-5' direction.</text>
        <dbReference type="EC" id="5.6.2.4"/>
    </reaction>
</comment>
<evidence type="ECO:0000256" key="9">
    <source>
        <dbReference type="ARBA" id="ARBA00023204"/>
    </source>
</evidence>
<keyword evidence="6" id="KW-0269">Exonuclease</keyword>
<dbReference type="InterPro" id="IPR027417">
    <property type="entry name" value="P-loop_NTPase"/>
</dbReference>
<evidence type="ECO:0000256" key="5">
    <source>
        <dbReference type="ARBA" id="ARBA00022806"/>
    </source>
</evidence>